<comment type="similarity">
    <text evidence="4">Belongs to the BamE family.</text>
</comment>
<gene>
    <name evidence="4" type="primary">bamE</name>
    <name evidence="6" type="ORF">AB835_04205</name>
</gene>
<dbReference type="GO" id="GO:0043165">
    <property type="term" value="P:Gram-negative-bacterium-type cell outer membrane assembly"/>
    <property type="evidence" value="ECO:0007669"/>
    <property type="project" value="UniProtKB-UniRule"/>
</dbReference>
<evidence type="ECO:0000256" key="1">
    <source>
        <dbReference type="ARBA" id="ARBA00022729"/>
    </source>
</evidence>
<accession>A0A1D2QS22</accession>
<keyword evidence="2 4" id="KW-0472">Membrane</keyword>
<reference evidence="6 7" key="1">
    <citation type="journal article" date="2016" name="Appl. Environ. Microbiol.">
        <title>Lack of Overt Genome Reduction in the Bryostatin-Producing Bryozoan Symbiont "Candidatus Endobugula sertula".</title>
        <authorList>
            <person name="Miller I.J."/>
            <person name="Vanee N."/>
            <person name="Fong S.S."/>
            <person name="Lim-Fong G.E."/>
            <person name="Kwan J.C."/>
        </authorList>
    </citation>
    <scope>NUCLEOTIDE SEQUENCE [LARGE SCALE GENOMIC DNA]</scope>
    <source>
        <strain evidence="6">AB1-4</strain>
    </source>
</reference>
<dbReference type="STRING" id="62101.AB835_04205"/>
<dbReference type="HAMAP" id="MF_00925">
    <property type="entry name" value="OM_assembly_BamE"/>
    <property type="match status" value="1"/>
</dbReference>
<dbReference type="InterPro" id="IPR037873">
    <property type="entry name" value="BamE-like"/>
</dbReference>
<dbReference type="Gene3D" id="3.30.1450.10">
    <property type="match status" value="1"/>
</dbReference>
<dbReference type="GO" id="GO:1990063">
    <property type="term" value="C:Bam protein complex"/>
    <property type="evidence" value="ECO:0007669"/>
    <property type="project" value="TreeGrafter"/>
</dbReference>
<dbReference type="GO" id="GO:0051205">
    <property type="term" value="P:protein insertion into membrane"/>
    <property type="evidence" value="ECO:0007669"/>
    <property type="project" value="UniProtKB-UniRule"/>
</dbReference>
<feature type="domain" description="Outer membrane protein assembly factor BamE" evidence="5">
    <location>
        <begin position="35"/>
        <end position="103"/>
    </location>
</feature>
<comment type="subunit">
    <text evidence="4">Part of the Bam complex.</text>
</comment>
<keyword evidence="1 4" id="KW-0732">Signal</keyword>
<dbReference type="InterPro" id="IPR026592">
    <property type="entry name" value="BamE"/>
</dbReference>
<dbReference type="Pfam" id="PF04355">
    <property type="entry name" value="BamE"/>
    <property type="match status" value="1"/>
</dbReference>
<keyword evidence="4" id="KW-0564">Palmitate</keyword>
<dbReference type="PANTHER" id="PTHR37482">
    <property type="entry name" value="OUTER MEMBRANE PROTEIN ASSEMBLY FACTOR BAME"/>
    <property type="match status" value="1"/>
</dbReference>
<proteinExistence type="inferred from homology"/>
<sequence>MYKKLVTIVSLTTSLALVGCSGLIPTAYRIDIPQGNLLTQKKVDEIKVGMNRRQVQRILGSPLLIDTFTQNRWDYFYSVTNKKGTRIEHHITIVFSDDLVTEIIEN</sequence>
<dbReference type="PROSITE" id="PS51257">
    <property type="entry name" value="PROKAR_LIPOPROTEIN"/>
    <property type="match status" value="1"/>
</dbReference>
<name>A0A1D2QS22_9GAMM</name>
<evidence type="ECO:0000313" key="7">
    <source>
        <dbReference type="Proteomes" id="UP000242502"/>
    </source>
</evidence>
<comment type="function">
    <text evidence="4">Part of the outer membrane protein assembly complex, which is involved in assembly and insertion of beta-barrel proteins into the outer membrane.</text>
</comment>
<comment type="caution">
    <text evidence="6">The sequence shown here is derived from an EMBL/GenBank/DDBJ whole genome shotgun (WGS) entry which is preliminary data.</text>
</comment>
<organism evidence="6 7">
    <name type="scientific">Candidatus Endobugula sertula</name>
    <name type="common">Bugula neritina bacterial symbiont</name>
    <dbReference type="NCBI Taxonomy" id="62101"/>
    <lineage>
        <taxon>Bacteria</taxon>
        <taxon>Pseudomonadati</taxon>
        <taxon>Pseudomonadota</taxon>
        <taxon>Gammaproteobacteria</taxon>
        <taxon>Cellvibrionales</taxon>
        <taxon>Cellvibrionaceae</taxon>
        <taxon>Candidatus Endobugula</taxon>
    </lineage>
</organism>
<evidence type="ECO:0000256" key="4">
    <source>
        <dbReference type="HAMAP-Rule" id="MF_00925"/>
    </source>
</evidence>
<dbReference type="EMBL" id="MDLC01000010">
    <property type="protein sequence ID" value="ODS24372.1"/>
    <property type="molecule type" value="Genomic_DNA"/>
</dbReference>
<dbReference type="PANTHER" id="PTHR37482:SF1">
    <property type="entry name" value="OUTER MEMBRANE PROTEIN ASSEMBLY FACTOR BAME"/>
    <property type="match status" value="1"/>
</dbReference>
<dbReference type="AlphaFoldDB" id="A0A1D2QS22"/>
<dbReference type="InterPro" id="IPR007450">
    <property type="entry name" value="BamE_dom"/>
</dbReference>
<evidence type="ECO:0000256" key="3">
    <source>
        <dbReference type="ARBA" id="ARBA00023237"/>
    </source>
</evidence>
<protein>
    <recommendedName>
        <fullName evidence="4">Outer membrane protein assembly factor BamE</fullName>
    </recommendedName>
</protein>
<comment type="subcellular location">
    <subcellularLocation>
        <location evidence="4">Cell outer membrane</location>
        <topology evidence="4">Lipid-anchor</topology>
    </subcellularLocation>
</comment>
<evidence type="ECO:0000313" key="6">
    <source>
        <dbReference type="EMBL" id="ODS24372.1"/>
    </source>
</evidence>
<evidence type="ECO:0000259" key="5">
    <source>
        <dbReference type="Pfam" id="PF04355"/>
    </source>
</evidence>
<keyword evidence="4" id="KW-0449">Lipoprotein</keyword>
<dbReference type="GO" id="GO:0030674">
    <property type="term" value="F:protein-macromolecule adaptor activity"/>
    <property type="evidence" value="ECO:0007669"/>
    <property type="project" value="TreeGrafter"/>
</dbReference>
<evidence type="ECO:0000256" key="2">
    <source>
        <dbReference type="ARBA" id="ARBA00023136"/>
    </source>
</evidence>
<keyword evidence="3 4" id="KW-0998">Cell outer membrane</keyword>
<dbReference type="Proteomes" id="UP000242502">
    <property type="component" value="Unassembled WGS sequence"/>
</dbReference>